<dbReference type="EMBL" id="RRYP01007521">
    <property type="protein sequence ID" value="TNV80428.1"/>
    <property type="molecule type" value="Genomic_DNA"/>
</dbReference>
<proteinExistence type="predicted"/>
<accession>A0A8J8NST2</accession>
<evidence type="ECO:0000313" key="2">
    <source>
        <dbReference type="Proteomes" id="UP000785679"/>
    </source>
</evidence>
<reference evidence="1" key="1">
    <citation type="submission" date="2019-06" db="EMBL/GenBank/DDBJ databases">
        <authorList>
            <person name="Zheng W."/>
        </authorList>
    </citation>
    <scope>NUCLEOTIDE SEQUENCE</scope>
    <source>
        <strain evidence="1">QDHG01</strain>
    </source>
</reference>
<name>A0A8J8NST2_HALGN</name>
<dbReference type="AlphaFoldDB" id="A0A8J8NST2"/>
<comment type="caution">
    <text evidence="1">The sequence shown here is derived from an EMBL/GenBank/DDBJ whole genome shotgun (WGS) entry which is preliminary data.</text>
</comment>
<sequence>MPRNVLNLISKFRLTCKNEQCEAICDAGHELRRHEINCEKCPNFHLRNWNTSVLQSLPQLIRTEGIALNLQGIDCQIMKIIETTKILFIGMDTVKTQRMMLASTYLIAIIYSRWYG</sequence>
<evidence type="ECO:0000313" key="1">
    <source>
        <dbReference type="EMBL" id="TNV80428.1"/>
    </source>
</evidence>
<dbReference type="Proteomes" id="UP000785679">
    <property type="component" value="Unassembled WGS sequence"/>
</dbReference>
<organism evidence="1 2">
    <name type="scientific">Halteria grandinella</name>
    <dbReference type="NCBI Taxonomy" id="5974"/>
    <lineage>
        <taxon>Eukaryota</taxon>
        <taxon>Sar</taxon>
        <taxon>Alveolata</taxon>
        <taxon>Ciliophora</taxon>
        <taxon>Intramacronucleata</taxon>
        <taxon>Spirotrichea</taxon>
        <taxon>Stichotrichia</taxon>
        <taxon>Sporadotrichida</taxon>
        <taxon>Halteriidae</taxon>
        <taxon>Halteria</taxon>
    </lineage>
</organism>
<gene>
    <name evidence="1" type="ORF">FGO68_gene10450</name>
</gene>
<protein>
    <submittedName>
        <fullName evidence="1">Uncharacterized protein</fullName>
    </submittedName>
</protein>
<keyword evidence="2" id="KW-1185">Reference proteome</keyword>